<organism evidence="1">
    <name type="scientific">marine sediment metagenome</name>
    <dbReference type="NCBI Taxonomy" id="412755"/>
    <lineage>
        <taxon>unclassified sequences</taxon>
        <taxon>metagenomes</taxon>
        <taxon>ecological metagenomes</taxon>
    </lineage>
</organism>
<feature type="non-terminal residue" evidence="1">
    <location>
        <position position="1"/>
    </location>
</feature>
<comment type="caution">
    <text evidence="1">The sequence shown here is derived from an EMBL/GenBank/DDBJ whole genome shotgun (WGS) entry which is preliminary data.</text>
</comment>
<accession>A0A0F8W426</accession>
<name>A0A0F8W426_9ZZZZ</name>
<dbReference type="EMBL" id="LAZR01067493">
    <property type="protein sequence ID" value="KKK51467.1"/>
    <property type="molecule type" value="Genomic_DNA"/>
</dbReference>
<dbReference type="SUPFAM" id="SSF101386">
    <property type="entry name" value="all-alpha NTP pyrophosphatases"/>
    <property type="match status" value="1"/>
</dbReference>
<reference evidence="1" key="1">
    <citation type="journal article" date="2015" name="Nature">
        <title>Complex archaea that bridge the gap between prokaryotes and eukaryotes.</title>
        <authorList>
            <person name="Spang A."/>
            <person name="Saw J.H."/>
            <person name="Jorgensen S.L."/>
            <person name="Zaremba-Niedzwiedzka K."/>
            <person name="Martijn J."/>
            <person name="Lind A.E."/>
            <person name="van Eijk R."/>
            <person name="Schleper C."/>
            <person name="Guy L."/>
            <person name="Ettema T.J."/>
        </authorList>
    </citation>
    <scope>NUCLEOTIDE SEQUENCE</scope>
</reference>
<evidence type="ECO:0008006" key="2">
    <source>
        <dbReference type="Google" id="ProtNLM"/>
    </source>
</evidence>
<evidence type="ECO:0000313" key="1">
    <source>
        <dbReference type="EMBL" id="KKK51467.1"/>
    </source>
</evidence>
<gene>
    <name evidence="1" type="ORF">LCGC14_3114630</name>
</gene>
<proteinExistence type="predicted"/>
<protein>
    <recommendedName>
        <fullName evidence="2">NTP pyrophosphohydrolase MazG putative catalytic core domain-containing protein</fullName>
    </recommendedName>
</protein>
<dbReference type="Gene3D" id="1.10.287.1080">
    <property type="entry name" value="MazG-like"/>
    <property type="match status" value="1"/>
</dbReference>
<sequence length="123" mass="13770">ETVKDISIGALQEEVKEWQYKTFGQVVPSYLALIKLYEESGELAHHYIRRIERRVGAKPEDAEAGIRDAVADVLITLMVFCVREGLDLSQITQEVWAEVQYRAYKVGLSYPDAPATDAPEAAA</sequence>
<dbReference type="AlphaFoldDB" id="A0A0F8W426"/>